<feature type="transmembrane region" description="Helical" evidence="1">
    <location>
        <begin position="125"/>
        <end position="145"/>
    </location>
</feature>
<feature type="transmembrane region" description="Helical" evidence="1">
    <location>
        <begin position="7"/>
        <end position="23"/>
    </location>
</feature>
<gene>
    <name evidence="3" type="ORF">AMJ44_09675</name>
</gene>
<dbReference type="AlphaFoldDB" id="A0A0S7XTV5"/>
<feature type="domain" description="Membrane protein 6-pyruvoyl-tetrahydropterin synthase-related" evidence="2">
    <location>
        <begin position="75"/>
        <end position="512"/>
    </location>
</feature>
<dbReference type="Pfam" id="PF10131">
    <property type="entry name" value="PTPS_related"/>
    <property type="match status" value="1"/>
</dbReference>
<feature type="transmembrane region" description="Helical" evidence="1">
    <location>
        <begin position="99"/>
        <end position="119"/>
    </location>
</feature>
<dbReference type="InterPro" id="IPR018776">
    <property type="entry name" value="Membrane_prot_PTPS-rel_domain"/>
</dbReference>
<feature type="transmembrane region" description="Helical" evidence="1">
    <location>
        <begin position="265"/>
        <end position="283"/>
    </location>
</feature>
<name>A0A0S7XTV5_UNCSA</name>
<feature type="transmembrane region" description="Helical" evidence="1">
    <location>
        <begin position="290"/>
        <end position="307"/>
    </location>
</feature>
<feature type="transmembrane region" description="Helical" evidence="1">
    <location>
        <begin position="319"/>
        <end position="337"/>
    </location>
</feature>
<protein>
    <recommendedName>
        <fullName evidence="2">Membrane protein 6-pyruvoyl-tetrahydropterin synthase-related domain-containing protein</fullName>
    </recommendedName>
</protein>
<feature type="transmembrane region" description="Helical" evidence="1">
    <location>
        <begin position="186"/>
        <end position="212"/>
    </location>
</feature>
<feature type="transmembrane region" description="Helical" evidence="1">
    <location>
        <begin position="661"/>
        <end position="681"/>
    </location>
</feature>
<dbReference type="EMBL" id="LIZX01000106">
    <property type="protein sequence ID" value="KPJ65667.1"/>
    <property type="molecule type" value="Genomic_DNA"/>
</dbReference>
<accession>A0A0S7XTV5</accession>
<proteinExistence type="predicted"/>
<dbReference type="Proteomes" id="UP000051861">
    <property type="component" value="Unassembled WGS sequence"/>
</dbReference>
<feature type="transmembrane region" description="Helical" evidence="1">
    <location>
        <begin position="224"/>
        <end position="245"/>
    </location>
</feature>
<sequence>MKKKNLIDLVILIFIFLFLLSFFEPRFLFSLTTTTGGDTASHYPTAVYLKEVLLTKGKIMGWDQGNYAGFPIFYHYFPLTFMLMVILSYLIPMSMAFKLVSVLGIFLLPVCVYFAFRLLRYQFPVPIIAATFSLAFLFMEANSMWGGNIPSTLAGEYSYGLSLALMLLFSGNIYDGIESKNKVVSNALLVFLMGLSHGYTLIFSGVISAFFLITRKAFWDNFKYLCKVFGLGALLLSFWLVPFFANLPYVTSYVTRWQIKSIFEAVPLILMPFFGLSLYSFFVNRLDRRTLYFGYVILACLILYYVGPRIGMLDIRFIPFIQLYLVIFGATFLLAFIKKIKILQLLPFIAFFAVLVWVLPNVTYIKGWVKWNYEGFESKAAWPLFQKINRQLSQTQDGRVVYEHSPQHNVFGSERAFENLPYFAGRKTLEGLYMQSSISAPFVFYIQSEVSRVCSGPFPQYKYTSLNLPAALPHLKMYNVTQYIARSPEAKRQAKTIPELRLEAVFEEYEIYGLTINDGHYVVPLNNEPVLFETRDWKKDFYEWFKVSNLNSIHLVYIQKSSEKDQARFGLKADNLNFLPRKPIRLPAYSIQEEIRDEEIIFKTDLVGFPHLIKVSYHPNWKVEGADKIYLASPSFMLVYPDQNQVRLYFGKRFYNYLGEALSLLGLSIVIISGIISIIHVRKA</sequence>
<keyword evidence="1" id="KW-0472">Membrane</keyword>
<evidence type="ECO:0000313" key="4">
    <source>
        <dbReference type="Proteomes" id="UP000051861"/>
    </source>
</evidence>
<evidence type="ECO:0000256" key="1">
    <source>
        <dbReference type="SAM" id="Phobius"/>
    </source>
</evidence>
<keyword evidence="1" id="KW-1133">Transmembrane helix</keyword>
<organism evidence="3 4">
    <name type="scientific">candidate division WOR-1 bacterium DG_54_3</name>
    <dbReference type="NCBI Taxonomy" id="1703775"/>
    <lineage>
        <taxon>Bacteria</taxon>
        <taxon>Bacillati</taxon>
        <taxon>Saganbacteria</taxon>
    </lineage>
</organism>
<evidence type="ECO:0000259" key="2">
    <source>
        <dbReference type="Pfam" id="PF10131"/>
    </source>
</evidence>
<comment type="caution">
    <text evidence="3">The sequence shown here is derived from an EMBL/GenBank/DDBJ whole genome shotgun (WGS) entry which is preliminary data.</text>
</comment>
<feature type="transmembrane region" description="Helical" evidence="1">
    <location>
        <begin position="72"/>
        <end position="92"/>
    </location>
</feature>
<keyword evidence="1" id="KW-0812">Transmembrane</keyword>
<evidence type="ECO:0000313" key="3">
    <source>
        <dbReference type="EMBL" id="KPJ65667.1"/>
    </source>
</evidence>
<feature type="transmembrane region" description="Helical" evidence="1">
    <location>
        <begin position="157"/>
        <end position="174"/>
    </location>
</feature>
<feature type="transmembrane region" description="Helical" evidence="1">
    <location>
        <begin position="342"/>
        <end position="360"/>
    </location>
</feature>
<reference evidence="3 4" key="1">
    <citation type="journal article" date="2015" name="Microbiome">
        <title>Genomic resolution of linkages in carbon, nitrogen, and sulfur cycling among widespread estuary sediment bacteria.</title>
        <authorList>
            <person name="Baker B.J."/>
            <person name="Lazar C.S."/>
            <person name="Teske A.P."/>
            <person name="Dick G.J."/>
        </authorList>
    </citation>
    <scope>NUCLEOTIDE SEQUENCE [LARGE SCALE GENOMIC DNA]</scope>
    <source>
        <strain evidence="3">DG_54_3</strain>
    </source>
</reference>